<evidence type="ECO:0000256" key="1">
    <source>
        <dbReference type="ARBA" id="ARBA00010838"/>
    </source>
</evidence>
<sequence length="463" mass="51862">MKKITLPYQSRLNHPSFTFGVATSSFQIEGDIAGREPCIWDSFCQQPNAIKDGSNGNVACDHIHRWQEDVELISELGVDAYRFSIAWGRVIKANGEINRSGLNFYIKLVEALAERGIQSHITLYHWDLPQYLEDQGGWLNRATAYRFADYARVIADALGHQVSSIATLNEPFCSAYLGYEAGIHAPGPQAGDASRRKQGRQAAHHLLLAHGLALQALRDSFADGKAPALGVVLNFSPCHPLTSQQADRDAAEFAHQYHNLWYLQPMLSGTYPDVIEQLAVTDRPQINAGDMAIINQPLDFLGVNYYTRTVFKANQQHGFSDVPASGDGLTTMGWEVYAKGLTEILLTLDRQYDNLPPIYITENGIATADSCNKGEVDDVMRIDYFQSHLLAVHDAINHGVDIRGYFAWSLMDNFEWAEGYTQRFGIIYVDYNTQQRTFKNSAKALQKLFLARQSQHHAVEDIC</sequence>
<evidence type="ECO:0000256" key="9">
    <source>
        <dbReference type="PIRSR" id="PIRSR617736-2"/>
    </source>
</evidence>
<dbReference type="InterPro" id="IPR018120">
    <property type="entry name" value="Glyco_hydro_1_AS"/>
</dbReference>
<dbReference type="Proteomes" id="UP000262878">
    <property type="component" value="Unassembled WGS sequence"/>
</dbReference>
<feature type="active site" description="Nucleophile" evidence="8 10">
    <location>
        <position position="362"/>
    </location>
</feature>
<keyword evidence="6 11" id="KW-0326">Glycosidase</keyword>
<feature type="binding site" evidence="9">
    <location>
        <position position="27"/>
    </location>
    <ligand>
        <name>substrate</name>
    </ligand>
</feature>
<dbReference type="PANTHER" id="PTHR10353:SF36">
    <property type="entry name" value="LP05116P"/>
    <property type="match status" value="1"/>
</dbReference>
<feature type="binding site" evidence="9">
    <location>
        <position position="408"/>
    </location>
    <ligand>
        <name>substrate</name>
    </ligand>
</feature>
<dbReference type="PROSITE" id="PS00572">
    <property type="entry name" value="GLYCOSYL_HYDROL_F1_1"/>
    <property type="match status" value="1"/>
</dbReference>
<protein>
    <recommendedName>
        <fullName evidence="2 11">Beta-glucosidase</fullName>
        <ecNumber evidence="2 11">3.2.1.21</ecNumber>
    </recommendedName>
</protein>
<comment type="catalytic activity">
    <reaction evidence="11">
        <text>Hydrolysis of terminal, non-reducing beta-D-glucosyl residues with release of beta-D-glucose.</text>
        <dbReference type="EC" id="3.2.1.21"/>
    </reaction>
</comment>
<feature type="binding site" evidence="9">
    <location>
        <position position="169"/>
    </location>
    <ligand>
        <name>substrate</name>
    </ligand>
</feature>
<dbReference type="EMBL" id="DMUP01000199">
    <property type="protein sequence ID" value="HAR56796.1"/>
    <property type="molecule type" value="Genomic_DNA"/>
</dbReference>
<dbReference type="InterPro" id="IPR001360">
    <property type="entry name" value="Glyco_hydro_1"/>
</dbReference>
<evidence type="ECO:0000256" key="5">
    <source>
        <dbReference type="ARBA" id="ARBA00023277"/>
    </source>
</evidence>
<feature type="binding site" evidence="9">
    <location>
        <position position="306"/>
    </location>
    <ligand>
        <name>substrate</name>
    </ligand>
</feature>
<evidence type="ECO:0000256" key="3">
    <source>
        <dbReference type="ARBA" id="ARBA00022801"/>
    </source>
</evidence>
<keyword evidence="7" id="KW-0624">Polysaccharide degradation</keyword>
<name>A0A348WQI4_9GAMM</name>
<dbReference type="GO" id="GO:0008422">
    <property type="term" value="F:beta-glucosidase activity"/>
    <property type="evidence" value="ECO:0007669"/>
    <property type="project" value="UniProtKB-EC"/>
</dbReference>
<evidence type="ECO:0000313" key="12">
    <source>
        <dbReference type="EMBL" id="HAR56796.1"/>
    </source>
</evidence>
<proteinExistence type="inferred from homology"/>
<evidence type="ECO:0000256" key="4">
    <source>
        <dbReference type="ARBA" id="ARBA00023001"/>
    </source>
</evidence>
<evidence type="ECO:0000256" key="10">
    <source>
        <dbReference type="PROSITE-ProRule" id="PRU10055"/>
    </source>
</evidence>
<dbReference type="InterPro" id="IPR017736">
    <property type="entry name" value="Glyco_hydro_1_beta-glucosidase"/>
</dbReference>
<dbReference type="SUPFAM" id="SSF51445">
    <property type="entry name" value="(Trans)glycosidases"/>
    <property type="match status" value="1"/>
</dbReference>
<organism evidence="12 13">
    <name type="scientific">Idiomarina baltica</name>
    <dbReference type="NCBI Taxonomy" id="190892"/>
    <lineage>
        <taxon>Bacteria</taxon>
        <taxon>Pseudomonadati</taxon>
        <taxon>Pseudomonadota</taxon>
        <taxon>Gammaproteobacteria</taxon>
        <taxon>Alteromonadales</taxon>
        <taxon>Idiomarinaceae</taxon>
        <taxon>Idiomarina</taxon>
    </lineage>
</organism>
<dbReference type="GO" id="GO:0030245">
    <property type="term" value="P:cellulose catabolic process"/>
    <property type="evidence" value="ECO:0007669"/>
    <property type="project" value="UniProtKB-KW"/>
</dbReference>
<feature type="active site" description="Proton donor" evidence="8">
    <location>
        <position position="170"/>
    </location>
</feature>
<dbReference type="NCBIfam" id="TIGR03356">
    <property type="entry name" value="BGL"/>
    <property type="match status" value="1"/>
</dbReference>
<gene>
    <name evidence="12" type="ORF">DCR58_08435</name>
</gene>
<keyword evidence="3 11" id="KW-0378">Hydrolase</keyword>
<dbReference type="InterPro" id="IPR017853">
    <property type="entry name" value="GH"/>
</dbReference>
<dbReference type="FunFam" id="3.20.20.80:FF:000004">
    <property type="entry name" value="Beta-glucosidase 6-phospho-beta-glucosidase"/>
    <property type="match status" value="1"/>
</dbReference>
<evidence type="ECO:0000256" key="11">
    <source>
        <dbReference type="RuleBase" id="RU361175"/>
    </source>
</evidence>
<accession>A0A348WQI4</accession>
<evidence type="ECO:0000256" key="8">
    <source>
        <dbReference type="PIRSR" id="PIRSR617736-1"/>
    </source>
</evidence>
<keyword evidence="5" id="KW-0119">Carbohydrate metabolism</keyword>
<evidence type="ECO:0000256" key="2">
    <source>
        <dbReference type="ARBA" id="ARBA00012744"/>
    </source>
</evidence>
<evidence type="ECO:0000313" key="13">
    <source>
        <dbReference type="Proteomes" id="UP000262878"/>
    </source>
</evidence>
<keyword evidence="4" id="KW-0136">Cellulose degradation</keyword>
<dbReference type="Pfam" id="PF00232">
    <property type="entry name" value="Glyco_hydro_1"/>
    <property type="match status" value="1"/>
</dbReference>
<feature type="binding site" evidence="9">
    <location>
        <position position="125"/>
    </location>
    <ligand>
        <name>substrate</name>
    </ligand>
</feature>
<feature type="binding site" evidence="9">
    <location>
        <begin position="415"/>
        <end position="416"/>
    </location>
    <ligand>
        <name>substrate</name>
    </ligand>
</feature>
<dbReference type="EC" id="3.2.1.21" evidence="2 11"/>
<comment type="caution">
    <text evidence="12">The sequence shown here is derived from an EMBL/GenBank/DDBJ whole genome shotgun (WGS) entry which is preliminary data.</text>
</comment>
<dbReference type="Gene3D" id="3.20.20.80">
    <property type="entry name" value="Glycosidases"/>
    <property type="match status" value="1"/>
</dbReference>
<evidence type="ECO:0000256" key="6">
    <source>
        <dbReference type="ARBA" id="ARBA00023295"/>
    </source>
</evidence>
<dbReference type="PANTHER" id="PTHR10353">
    <property type="entry name" value="GLYCOSYL HYDROLASE"/>
    <property type="match status" value="1"/>
</dbReference>
<dbReference type="AlphaFoldDB" id="A0A348WQI4"/>
<dbReference type="PRINTS" id="PR00131">
    <property type="entry name" value="GLHYDRLASE1"/>
</dbReference>
<comment type="similarity">
    <text evidence="1 11">Belongs to the glycosyl hydrolase 1 family.</text>
</comment>
<dbReference type="STRING" id="314276.OS145_00615"/>
<evidence type="ECO:0000256" key="7">
    <source>
        <dbReference type="ARBA" id="ARBA00023326"/>
    </source>
</evidence>
<reference evidence="12 13" key="1">
    <citation type="journal article" date="2018" name="Nat. Biotechnol.">
        <title>A standardized bacterial taxonomy based on genome phylogeny substantially revises the tree of life.</title>
        <authorList>
            <person name="Parks D.H."/>
            <person name="Chuvochina M."/>
            <person name="Waite D.W."/>
            <person name="Rinke C."/>
            <person name="Skarshewski A."/>
            <person name="Chaumeil P.A."/>
            <person name="Hugenholtz P."/>
        </authorList>
    </citation>
    <scope>NUCLEOTIDE SEQUENCE [LARGE SCALE GENOMIC DNA]</scope>
    <source>
        <strain evidence="12">UBA9360</strain>
    </source>
</reference>